<feature type="active site" description="Charge relay system" evidence="5">
    <location>
        <position position="354"/>
    </location>
</feature>
<evidence type="ECO:0000313" key="10">
    <source>
        <dbReference type="EMBL" id="MCC0098121.1"/>
    </source>
</evidence>
<comment type="similarity">
    <text evidence="1 5 6">Belongs to the peptidase S8 family.</text>
</comment>
<dbReference type="InterPro" id="IPR000209">
    <property type="entry name" value="Peptidase_S8/S53_dom"/>
</dbReference>
<dbReference type="InterPro" id="IPR015500">
    <property type="entry name" value="Peptidase_S8_subtilisin-rel"/>
</dbReference>
<evidence type="ECO:0000259" key="8">
    <source>
        <dbReference type="Pfam" id="PF00082"/>
    </source>
</evidence>
<dbReference type="PROSITE" id="PS00137">
    <property type="entry name" value="SUBTILASE_HIS"/>
    <property type="match status" value="1"/>
</dbReference>
<feature type="domain" description="Peptidase S8/S53" evidence="8">
    <location>
        <begin position="159"/>
        <end position="392"/>
    </location>
</feature>
<keyword evidence="2 5" id="KW-0645">Protease</keyword>
<dbReference type="PRINTS" id="PR00723">
    <property type="entry name" value="SUBTILISIN"/>
</dbReference>
<reference evidence="10 11" key="1">
    <citation type="submission" date="2021-08" db="EMBL/GenBank/DDBJ databases">
        <title>Genomic Architecture of Streptomyces flavotricini NGL1 and Streptomyces erythrochromogenes HMS4 With Differential Plant Beneficial attributes and laccase production capabilities.</title>
        <authorList>
            <person name="Salwan R."/>
            <person name="Kaur R."/>
            <person name="Sharma V."/>
        </authorList>
    </citation>
    <scope>NUCLEOTIDE SEQUENCE [LARGE SCALE GENOMIC DNA]</scope>
    <source>
        <strain evidence="10 11">NGL1</strain>
    </source>
</reference>
<dbReference type="InterPro" id="IPR023828">
    <property type="entry name" value="Peptidase_S8_Ser-AS"/>
</dbReference>
<feature type="active site" description="Charge relay system" evidence="5">
    <location>
        <position position="198"/>
    </location>
</feature>
<dbReference type="Gene3D" id="3.40.50.200">
    <property type="entry name" value="Peptidase S8/S53 domain"/>
    <property type="match status" value="1"/>
</dbReference>
<evidence type="ECO:0000259" key="9">
    <source>
        <dbReference type="Pfam" id="PF05922"/>
    </source>
</evidence>
<dbReference type="Proteomes" id="UP001520654">
    <property type="component" value="Unassembled WGS sequence"/>
</dbReference>
<dbReference type="Pfam" id="PF05922">
    <property type="entry name" value="Inhibitor_I9"/>
    <property type="match status" value="1"/>
</dbReference>
<dbReference type="InterPro" id="IPR010259">
    <property type="entry name" value="S8pro/Inhibitor_I9"/>
</dbReference>
<dbReference type="InterPro" id="IPR023827">
    <property type="entry name" value="Peptidase_S8_Asp-AS"/>
</dbReference>
<evidence type="ECO:0000256" key="4">
    <source>
        <dbReference type="ARBA" id="ARBA00022825"/>
    </source>
</evidence>
<dbReference type="PANTHER" id="PTHR43806">
    <property type="entry name" value="PEPTIDASE S8"/>
    <property type="match status" value="1"/>
</dbReference>
<comment type="caution">
    <text evidence="10">The sequence shown here is derived from an EMBL/GenBank/DDBJ whole genome shotgun (WGS) entry which is preliminary data.</text>
</comment>
<dbReference type="InterPro" id="IPR022398">
    <property type="entry name" value="Peptidase_S8_His-AS"/>
</dbReference>
<sequence>MGPVGAPSARAGRGSPSIGRMTAFTALLPAAALLAAATAVAPHPATAADTDTATGTAPYVVVLKDTTSRAPTRALAAEAEGFGDQVGDVYDTVLSGFAVRTTAARAEALAADPRVASVEPDSEFRISDAQSPAPWPLDRIDQSALPLDGSYAYATTAQGVTAYVVDTGIYTSHQEFGGRARVGYNGVFLEGSSDCNGHGTHVAGTLGGATYGVAKGVSLVGVKVANCKGSASLTSILGGLEWMVKDAAKAPGTPAVANMSMGGTRSYALDAAVARAVAAGITFTVAAGNSADDACTGSPAAAPSALTIGAADVADQWAPFSSHGRCVDLVAPGVSVTSAWKGSATTLARASGTSMAAPHAAGVAALILAEGIAAGGTAKTPAEVSAELVRDAVRDRLTGVPADTANLLLHHPPAAG</sequence>
<evidence type="ECO:0000256" key="2">
    <source>
        <dbReference type="ARBA" id="ARBA00022670"/>
    </source>
</evidence>
<evidence type="ECO:0000256" key="3">
    <source>
        <dbReference type="ARBA" id="ARBA00022801"/>
    </source>
</evidence>
<name>A0ABS8EAE3_9ACTN</name>
<dbReference type="InterPro" id="IPR036852">
    <property type="entry name" value="Peptidase_S8/S53_dom_sf"/>
</dbReference>
<evidence type="ECO:0000256" key="1">
    <source>
        <dbReference type="ARBA" id="ARBA00011073"/>
    </source>
</evidence>
<evidence type="ECO:0000256" key="7">
    <source>
        <dbReference type="SAM" id="SignalP"/>
    </source>
</evidence>
<dbReference type="InterPro" id="IPR034193">
    <property type="entry name" value="PCSK9_ProteinaseK-like"/>
</dbReference>
<dbReference type="Gene3D" id="3.30.70.80">
    <property type="entry name" value="Peptidase S8 propeptide/proteinase inhibitor I9"/>
    <property type="match status" value="1"/>
</dbReference>
<dbReference type="InterPro" id="IPR050131">
    <property type="entry name" value="Peptidase_S8_subtilisin-like"/>
</dbReference>
<dbReference type="SUPFAM" id="SSF52743">
    <property type="entry name" value="Subtilisin-like"/>
    <property type="match status" value="1"/>
</dbReference>
<evidence type="ECO:0000256" key="5">
    <source>
        <dbReference type="PROSITE-ProRule" id="PRU01240"/>
    </source>
</evidence>
<dbReference type="PROSITE" id="PS00138">
    <property type="entry name" value="SUBTILASE_SER"/>
    <property type="match status" value="1"/>
</dbReference>
<dbReference type="Pfam" id="PF00082">
    <property type="entry name" value="Peptidase_S8"/>
    <property type="match status" value="1"/>
</dbReference>
<dbReference type="SUPFAM" id="SSF54897">
    <property type="entry name" value="Protease propeptides/inhibitors"/>
    <property type="match status" value="1"/>
</dbReference>
<keyword evidence="4 5" id="KW-0720">Serine protease</keyword>
<feature type="signal peptide" evidence="7">
    <location>
        <begin position="1"/>
        <end position="47"/>
    </location>
</feature>
<keyword evidence="3 5" id="KW-0378">Hydrolase</keyword>
<feature type="active site" description="Charge relay system" evidence="5">
    <location>
        <position position="166"/>
    </location>
</feature>
<dbReference type="InterPro" id="IPR037045">
    <property type="entry name" value="S8pro/Inhibitor_I9_sf"/>
</dbReference>
<keyword evidence="7" id="KW-0732">Signal</keyword>
<feature type="domain" description="Inhibitor I9" evidence="9">
    <location>
        <begin position="83"/>
        <end position="125"/>
    </location>
</feature>
<accession>A0ABS8EAE3</accession>
<evidence type="ECO:0000256" key="6">
    <source>
        <dbReference type="RuleBase" id="RU003355"/>
    </source>
</evidence>
<feature type="chain" id="PRO_5046308803" evidence="7">
    <location>
        <begin position="48"/>
        <end position="416"/>
    </location>
</feature>
<organism evidence="10 11">
    <name type="scientific">Streptomyces flavotricini</name>
    <dbReference type="NCBI Taxonomy" id="66888"/>
    <lineage>
        <taxon>Bacteria</taxon>
        <taxon>Bacillati</taxon>
        <taxon>Actinomycetota</taxon>
        <taxon>Actinomycetes</taxon>
        <taxon>Kitasatosporales</taxon>
        <taxon>Streptomycetaceae</taxon>
        <taxon>Streptomyces</taxon>
    </lineage>
</organism>
<dbReference type="EMBL" id="JAINUL010000001">
    <property type="protein sequence ID" value="MCC0098121.1"/>
    <property type="molecule type" value="Genomic_DNA"/>
</dbReference>
<keyword evidence="11" id="KW-1185">Reference proteome</keyword>
<dbReference type="PROSITE" id="PS51892">
    <property type="entry name" value="SUBTILASE"/>
    <property type="match status" value="1"/>
</dbReference>
<evidence type="ECO:0000313" key="11">
    <source>
        <dbReference type="Proteomes" id="UP001520654"/>
    </source>
</evidence>
<dbReference type="CDD" id="cd04077">
    <property type="entry name" value="Peptidases_S8_PCSK9_ProteinaseK_like"/>
    <property type="match status" value="1"/>
</dbReference>
<protein>
    <submittedName>
        <fullName evidence="10">S8 family peptidase</fullName>
    </submittedName>
</protein>
<dbReference type="PROSITE" id="PS00136">
    <property type="entry name" value="SUBTILASE_ASP"/>
    <property type="match status" value="1"/>
</dbReference>
<gene>
    <name evidence="10" type="ORF">K7B10_25775</name>
</gene>
<dbReference type="PANTHER" id="PTHR43806:SF11">
    <property type="entry name" value="CEREVISIN-RELATED"/>
    <property type="match status" value="1"/>
</dbReference>
<proteinExistence type="inferred from homology"/>